<evidence type="ECO:0000259" key="6">
    <source>
        <dbReference type="PROSITE" id="PS51720"/>
    </source>
</evidence>
<protein>
    <recommendedName>
        <fullName evidence="6">AIG1-type G domain-containing protein</fullName>
    </recommendedName>
</protein>
<feature type="compositionally biased region" description="Polar residues" evidence="4">
    <location>
        <begin position="408"/>
        <end position="418"/>
    </location>
</feature>
<evidence type="ECO:0000256" key="1">
    <source>
        <dbReference type="ARBA" id="ARBA00008535"/>
    </source>
</evidence>
<feature type="compositionally biased region" description="Polar residues" evidence="4">
    <location>
        <begin position="548"/>
        <end position="561"/>
    </location>
</feature>
<organism evidence="7 8">
    <name type="scientific">Ilyodon furcidens</name>
    <name type="common">goldbreast splitfin</name>
    <dbReference type="NCBI Taxonomy" id="33524"/>
    <lineage>
        <taxon>Eukaryota</taxon>
        <taxon>Metazoa</taxon>
        <taxon>Chordata</taxon>
        <taxon>Craniata</taxon>
        <taxon>Vertebrata</taxon>
        <taxon>Euteleostomi</taxon>
        <taxon>Actinopterygii</taxon>
        <taxon>Neopterygii</taxon>
        <taxon>Teleostei</taxon>
        <taxon>Neoteleostei</taxon>
        <taxon>Acanthomorphata</taxon>
        <taxon>Ovalentaria</taxon>
        <taxon>Atherinomorphae</taxon>
        <taxon>Cyprinodontiformes</taxon>
        <taxon>Goodeidae</taxon>
        <taxon>Ilyodon</taxon>
    </lineage>
</organism>
<sequence>MVMHTAHDSICESADNKADNCLYNKAWMKIAGPAAGPLGDVFLGSSVVVQSEIAVAGRGKKQVKAHKKDKANSIQTVEKHSVNVGVYNASMSTPQGQRAEGVKPQTVGASKIIIKRPDGAQTCIKVLRAYRIVLLGEKGAGKSTLGNTIFGETVFNPGRTTIQSKSAHERRITVLETPGFSNADQPEGELKDEMARCASRFTPGPHVFLIVLNVGKSHKEQLAVFDKVSKCFSEEAFKYAAVVFTHADQLPERMNIEQYIKQKRSLEDLVMKCTGQYLVIDHKCSPGNEKKQMSQLINMIDKIVIDNKGGCYTNKMFQAHKRDKVNTKSGNRTQSNTDNRANSLWINLSGPEGNLVTEAFFGLAVQQRVQGSLKTKETEECPSTTSNEGDYKATYSDPKGTTEKKYTVSESQEISTSIEGEKAVKEGSEPVTESKTEKDQASQEASKAGKQEVPKNFGESEAEPGKAAGAREKNEMTEETAKRGGSGFIGNMLGGVVGGAAIAGVGTLLATSMLKSSATAGITGMAEGVRDVVRGVSKAIGGIKPNTGGPTESSGLEQTSGAKCVPADEGGAVTDVGGSAGAEGATAEVRNASQSTVSGRAAGSFTKGIGGAAGMGLVGAAAWAVAWVTKKIKQLIHLYNLIKQNIGIILLVVAFYTLLLLSFCVRVPMAGTILLSCGVLAMLLIILLLLIAI</sequence>
<feature type="compositionally biased region" description="Basic and acidic residues" evidence="4">
    <location>
        <begin position="419"/>
        <end position="453"/>
    </location>
</feature>
<evidence type="ECO:0000256" key="3">
    <source>
        <dbReference type="ARBA" id="ARBA00023134"/>
    </source>
</evidence>
<comment type="similarity">
    <text evidence="1">Belongs to the TRAFAC class TrmE-Era-EngA-EngB-Septin-like GTPase superfamily. AIG1/Toc34/Toc159-like paraseptin GTPase family. IAN subfamily.</text>
</comment>
<feature type="transmembrane region" description="Helical" evidence="5">
    <location>
        <begin position="669"/>
        <end position="692"/>
    </location>
</feature>
<evidence type="ECO:0000313" key="7">
    <source>
        <dbReference type="EMBL" id="MEQ2249635.1"/>
    </source>
</evidence>
<feature type="domain" description="AIG1-type G" evidence="6">
    <location>
        <begin position="127"/>
        <end position="321"/>
    </location>
</feature>
<evidence type="ECO:0000256" key="4">
    <source>
        <dbReference type="SAM" id="MobiDB-lite"/>
    </source>
</evidence>
<accession>A0ABV0UZ28</accession>
<keyword evidence="5" id="KW-1133">Transmembrane helix</keyword>
<dbReference type="Pfam" id="PF04548">
    <property type="entry name" value="AIG1"/>
    <property type="match status" value="1"/>
</dbReference>
<proteinExistence type="inferred from homology"/>
<reference evidence="7 8" key="1">
    <citation type="submission" date="2021-06" db="EMBL/GenBank/DDBJ databases">
        <authorList>
            <person name="Palmer J.M."/>
        </authorList>
    </citation>
    <scope>NUCLEOTIDE SEQUENCE [LARGE SCALE GENOMIC DNA]</scope>
    <source>
        <strain evidence="8">if_2019</strain>
        <tissue evidence="7">Muscle</tissue>
    </source>
</reference>
<gene>
    <name evidence="7" type="ORF">ILYODFUR_031389</name>
</gene>
<keyword evidence="3" id="KW-0342">GTP-binding</keyword>
<dbReference type="InterPro" id="IPR045058">
    <property type="entry name" value="GIMA/IAN/Toc"/>
</dbReference>
<feature type="transmembrane region" description="Helical" evidence="5">
    <location>
        <begin position="641"/>
        <end position="663"/>
    </location>
</feature>
<dbReference type="InterPro" id="IPR027417">
    <property type="entry name" value="P-loop_NTPase"/>
</dbReference>
<feature type="region of interest" description="Disordered" evidence="4">
    <location>
        <begin position="542"/>
        <end position="562"/>
    </location>
</feature>
<dbReference type="PANTHER" id="PTHR10903:SF62">
    <property type="entry name" value="GTPASE IMAP FAMILY MEMBER 4-LIKE-RELATED"/>
    <property type="match status" value="1"/>
</dbReference>
<dbReference type="Gene3D" id="3.40.50.300">
    <property type="entry name" value="P-loop containing nucleotide triphosphate hydrolases"/>
    <property type="match status" value="1"/>
</dbReference>
<evidence type="ECO:0000313" key="8">
    <source>
        <dbReference type="Proteomes" id="UP001482620"/>
    </source>
</evidence>
<feature type="transmembrane region" description="Helical" evidence="5">
    <location>
        <begin position="608"/>
        <end position="629"/>
    </location>
</feature>
<keyword evidence="5" id="KW-0472">Membrane</keyword>
<keyword evidence="5" id="KW-0812">Transmembrane</keyword>
<dbReference type="PROSITE" id="PS51720">
    <property type="entry name" value="G_AIG1"/>
    <property type="match status" value="1"/>
</dbReference>
<feature type="compositionally biased region" description="Basic and acidic residues" evidence="4">
    <location>
        <begin position="469"/>
        <end position="482"/>
    </location>
</feature>
<dbReference type="SUPFAM" id="SSF52540">
    <property type="entry name" value="P-loop containing nucleoside triphosphate hydrolases"/>
    <property type="match status" value="1"/>
</dbReference>
<name>A0ABV0UZ28_9TELE</name>
<evidence type="ECO:0000256" key="5">
    <source>
        <dbReference type="SAM" id="Phobius"/>
    </source>
</evidence>
<evidence type="ECO:0000256" key="2">
    <source>
        <dbReference type="ARBA" id="ARBA00022741"/>
    </source>
</evidence>
<dbReference type="EMBL" id="JAHRIQ010085958">
    <property type="protein sequence ID" value="MEQ2249635.1"/>
    <property type="molecule type" value="Genomic_DNA"/>
</dbReference>
<dbReference type="PANTHER" id="PTHR10903">
    <property type="entry name" value="GTPASE, IMAP FAMILY MEMBER-RELATED"/>
    <property type="match status" value="1"/>
</dbReference>
<feature type="region of interest" description="Disordered" evidence="4">
    <location>
        <begin position="372"/>
        <end position="487"/>
    </location>
</feature>
<keyword evidence="8" id="KW-1185">Reference proteome</keyword>
<comment type="caution">
    <text evidence="7">The sequence shown here is derived from an EMBL/GenBank/DDBJ whole genome shotgun (WGS) entry which is preliminary data.</text>
</comment>
<keyword evidence="2" id="KW-0547">Nucleotide-binding</keyword>
<dbReference type="InterPro" id="IPR006703">
    <property type="entry name" value="G_AIG1"/>
</dbReference>
<dbReference type="Proteomes" id="UP001482620">
    <property type="component" value="Unassembled WGS sequence"/>
</dbReference>